<gene>
    <name evidence="1" type="primary">ORF SG25</name>
</gene>
<sequence>MLPMGFGYAEGVTRDYERPGTTLFAALNVLSG</sequence>
<dbReference type="AlphaFoldDB" id="Q8GPX7"/>
<accession>Q8GPX7</accession>
<proteinExistence type="predicted"/>
<reference evidence="1" key="1">
    <citation type="journal article" date="2002" name="J. Bacteriol.">
        <title>Gene islands integrated into tRNA(Gly) genes confer genome diversity on a Pseudomonas aeruginosa clone.</title>
        <authorList>
            <person name="Larbig K.D."/>
            <person name="Christmann A."/>
            <person name="Johann A."/>
            <person name="Klockgether J."/>
            <person name="Hartsch T."/>
            <person name="Merkl R."/>
            <person name="Wiehlmann L."/>
            <person name="Fritz H.-J."/>
            <person name="Tuemmler B."/>
        </authorList>
    </citation>
    <scope>NUCLEOTIDE SEQUENCE</scope>
    <source>
        <strain evidence="1">SG17M</strain>
    </source>
</reference>
<dbReference type="EMBL" id="AF440524">
    <property type="protein sequence ID" value="AAN62247.1"/>
    <property type="molecule type" value="Genomic_DNA"/>
</dbReference>
<protein>
    <submittedName>
        <fullName evidence="1">Uncharacterized protein ORF SG25</fullName>
    </submittedName>
</protein>
<evidence type="ECO:0000313" key="1">
    <source>
        <dbReference type="EMBL" id="AAN62247.1"/>
    </source>
</evidence>
<name>Q8GPX7_PSEAI</name>
<organism evidence="1">
    <name type="scientific">Pseudomonas aeruginosa</name>
    <dbReference type="NCBI Taxonomy" id="287"/>
    <lineage>
        <taxon>Bacteria</taxon>
        <taxon>Pseudomonadati</taxon>
        <taxon>Pseudomonadota</taxon>
        <taxon>Gammaproteobacteria</taxon>
        <taxon>Pseudomonadales</taxon>
        <taxon>Pseudomonadaceae</taxon>
        <taxon>Pseudomonas</taxon>
    </lineage>
</organism>